<evidence type="ECO:0000313" key="2">
    <source>
        <dbReference type="EMBL" id="KOO23411.1"/>
    </source>
</evidence>
<dbReference type="Proteomes" id="UP000037460">
    <property type="component" value="Unassembled WGS sequence"/>
</dbReference>
<protein>
    <submittedName>
        <fullName evidence="2">Uncharacterized protein</fullName>
    </submittedName>
</protein>
<sequence length="254" mass="28936">MPSHRLTTAAVLVSSSVLLWLLVARVGLAPQDVLLVFAVGAYATAERWRDSGSRSRGIDEGPALIGEDSADGVHVQWWDFACEHHQLLGCVVRGKRHNRRSRSERFLSLAVSTLAMLYWKAIFRPRVKLSSLQGLTSSLWTLLISKGVQQLMKLAIRFFSGKVHHDHANVGWLDALNLQWQIIQYWTLGFMMLCVLLAVLDGRNWIMLLSSWCTSMGFSLIVLDFAFTYIKFKLLVAFQRRTTKFRDMQLVRGR</sequence>
<proteinExistence type="predicted"/>
<accession>A0A0M0JA15</accession>
<reference evidence="3" key="1">
    <citation type="journal article" date="2015" name="PLoS Genet.">
        <title>Genome Sequence and Transcriptome Analyses of Chrysochromulina tobin: Metabolic Tools for Enhanced Algal Fitness in the Prominent Order Prymnesiales (Haptophyceae).</title>
        <authorList>
            <person name="Hovde B.T."/>
            <person name="Deodato C.R."/>
            <person name="Hunsperger H.M."/>
            <person name="Ryken S.A."/>
            <person name="Yost W."/>
            <person name="Jha R.K."/>
            <person name="Patterson J."/>
            <person name="Monnat R.J. Jr."/>
            <person name="Barlow S.B."/>
            <person name="Starkenburg S.R."/>
            <person name="Cattolico R.A."/>
        </authorList>
    </citation>
    <scope>NUCLEOTIDE SEQUENCE</scope>
    <source>
        <strain evidence="3">CCMP291</strain>
    </source>
</reference>
<feature type="transmembrane region" description="Helical" evidence="1">
    <location>
        <begin position="206"/>
        <end position="230"/>
    </location>
</feature>
<keyword evidence="3" id="KW-1185">Reference proteome</keyword>
<feature type="transmembrane region" description="Helical" evidence="1">
    <location>
        <begin position="6"/>
        <end position="24"/>
    </location>
</feature>
<feature type="transmembrane region" description="Helical" evidence="1">
    <location>
        <begin position="106"/>
        <end position="123"/>
    </location>
</feature>
<dbReference type="AlphaFoldDB" id="A0A0M0JA15"/>
<comment type="caution">
    <text evidence="2">The sequence shown here is derived from an EMBL/GenBank/DDBJ whole genome shotgun (WGS) entry which is preliminary data.</text>
</comment>
<evidence type="ECO:0000256" key="1">
    <source>
        <dbReference type="SAM" id="Phobius"/>
    </source>
</evidence>
<dbReference type="EMBL" id="JWZX01003195">
    <property type="protein sequence ID" value="KOO23411.1"/>
    <property type="molecule type" value="Genomic_DNA"/>
</dbReference>
<evidence type="ECO:0000313" key="3">
    <source>
        <dbReference type="Proteomes" id="UP000037460"/>
    </source>
</evidence>
<keyword evidence="1" id="KW-0472">Membrane</keyword>
<keyword evidence="1" id="KW-1133">Transmembrane helix</keyword>
<feature type="transmembrane region" description="Helical" evidence="1">
    <location>
        <begin position="182"/>
        <end position="200"/>
    </location>
</feature>
<keyword evidence="1" id="KW-0812">Transmembrane</keyword>
<gene>
    <name evidence="2" type="ORF">Ctob_005199</name>
</gene>
<name>A0A0M0JA15_9EUKA</name>
<organism evidence="2 3">
    <name type="scientific">Chrysochromulina tobinii</name>
    <dbReference type="NCBI Taxonomy" id="1460289"/>
    <lineage>
        <taxon>Eukaryota</taxon>
        <taxon>Haptista</taxon>
        <taxon>Haptophyta</taxon>
        <taxon>Prymnesiophyceae</taxon>
        <taxon>Prymnesiales</taxon>
        <taxon>Chrysochromulinaceae</taxon>
        <taxon>Chrysochromulina</taxon>
    </lineage>
</organism>